<dbReference type="SUPFAM" id="SSF53098">
    <property type="entry name" value="Ribonuclease H-like"/>
    <property type="match status" value="1"/>
</dbReference>
<evidence type="ECO:0008006" key="4">
    <source>
        <dbReference type="Google" id="ProtNLM"/>
    </source>
</evidence>
<feature type="region of interest" description="Disordered" evidence="1">
    <location>
        <begin position="96"/>
        <end position="115"/>
    </location>
</feature>
<accession>A0A150TEM9</accession>
<reference evidence="2 3" key="1">
    <citation type="submission" date="2014-02" db="EMBL/GenBank/DDBJ databases">
        <title>The small core and large imbalanced accessory genome model reveals a collaborative survival strategy of Sorangium cellulosum strains in nature.</title>
        <authorList>
            <person name="Han K."/>
            <person name="Peng R."/>
            <person name="Blom J."/>
            <person name="Li Y.-Z."/>
        </authorList>
    </citation>
    <scope>NUCLEOTIDE SEQUENCE [LARGE SCALE GENOMIC DNA]</scope>
    <source>
        <strain evidence="2 3">So0007-03</strain>
    </source>
</reference>
<sequence length="548" mass="62478">MERRSSAEVAKTFGYTSGSFRVLCHQFRHDPDRAFFAEPMRGPHEQPKKSRARRLIIAMRKRNLSIYDIAEELRGQHIELSPTAITEVLREEGFSRLPRRKDDERPARTRPERASRADVRNFQLVPATFETHVGGLFVLLPLLVKMGLDRLADEAALPGSKAIPAAHALLAALALKLTSIERKSHVMDLVFDQGLSLFAGLNVIPKTTFLAQYSDRLGRSSSVRLLRGWLDHLRAHLALAGASFNLDFHAVPFFGQDEFVERHYLSKRSRRDKAVLTFIAQDADTDVLCYANADLRKGEESDEVLRFVDFWKKAHGKVPPHLVFDSKLTTYKNLSRLDAQGITFVTLRRRTDVLKRHVLNAPAAAWRRVELDVPHRKFRTPKVLDETIRLGKDYPAPIRQICARDLGHDEPTVLLTNDTRSTPRTILERYARRMLIENNLEDQVHFFHVDALSSAVAMKVDFDVTLTVIATGLYRLLGKHLHGFEHAKARQIFRRFLDTTARVEVSPQRVHVRLPRRAHNPMLLESRLLATPIAVPWWGGASLEVAFP</sequence>
<dbReference type="AlphaFoldDB" id="A0A150TEM9"/>
<dbReference type="Proteomes" id="UP000075502">
    <property type="component" value="Unassembled WGS sequence"/>
</dbReference>
<evidence type="ECO:0000313" key="3">
    <source>
        <dbReference type="Proteomes" id="UP000075502"/>
    </source>
</evidence>
<comment type="caution">
    <text evidence="2">The sequence shown here is derived from an EMBL/GenBank/DDBJ whole genome shotgun (WGS) entry which is preliminary data.</text>
</comment>
<dbReference type="EMBL" id="JEME01002809">
    <property type="protein sequence ID" value="KYG03076.1"/>
    <property type="molecule type" value="Genomic_DNA"/>
</dbReference>
<proteinExistence type="predicted"/>
<gene>
    <name evidence="2" type="ORF">BE21_53450</name>
</gene>
<dbReference type="InterPro" id="IPR012337">
    <property type="entry name" value="RNaseH-like_sf"/>
</dbReference>
<protein>
    <recommendedName>
        <fullName evidence="4">Transposase IS4-like domain-containing protein</fullName>
    </recommendedName>
</protein>
<evidence type="ECO:0000313" key="2">
    <source>
        <dbReference type="EMBL" id="KYG03076.1"/>
    </source>
</evidence>
<organism evidence="2 3">
    <name type="scientific">Sorangium cellulosum</name>
    <name type="common">Polyangium cellulosum</name>
    <dbReference type="NCBI Taxonomy" id="56"/>
    <lineage>
        <taxon>Bacteria</taxon>
        <taxon>Pseudomonadati</taxon>
        <taxon>Myxococcota</taxon>
        <taxon>Polyangia</taxon>
        <taxon>Polyangiales</taxon>
        <taxon>Polyangiaceae</taxon>
        <taxon>Sorangium</taxon>
    </lineage>
</organism>
<name>A0A150TEM9_SORCE</name>
<evidence type="ECO:0000256" key="1">
    <source>
        <dbReference type="SAM" id="MobiDB-lite"/>
    </source>
</evidence>